<feature type="region of interest" description="Disordered" evidence="1">
    <location>
        <begin position="145"/>
        <end position="169"/>
    </location>
</feature>
<protein>
    <submittedName>
        <fullName evidence="2">Uncharacterized protein</fullName>
    </submittedName>
</protein>
<dbReference type="OrthoDB" id="5424069at2759"/>
<organism evidence="2 3">
    <name type="scientific">Choiromyces venosus 120613-1</name>
    <dbReference type="NCBI Taxonomy" id="1336337"/>
    <lineage>
        <taxon>Eukaryota</taxon>
        <taxon>Fungi</taxon>
        <taxon>Dikarya</taxon>
        <taxon>Ascomycota</taxon>
        <taxon>Pezizomycotina</taxon>
        <taxon>Pezizomycetes</taxon>
        <taxon>Pezizales</taxon>
        <taxon>Tuberaceae</taxon>
        <taxon>Choiromyces</taxon>
    </lineage>
</organism>
<dbReference type="Proteomes" id="UP000276215">
    <property type="component" value="Unassembled WGS sequence"/>
</dbReference>
<evidence type="ECO:0000256" key="1">
    <source>
        <dbReference type="SAM" id="MobiDB-lite"/>
    </source>
</evidence>
<accession>A0A3N4J7U8</accession>
<name>A0A3N4J7U8_9PEZI</name>
<proteinExistence type="predicted"/>
<evidence type="ECO:0000313" key="2">
    <source>
        <dbReference type="EMBL" id="RPA94362.1"/>
    </source>
</evidence>
<dbReference type="EMBL" id="ML120438">
    <property type="protein sequence ID" value="RPA94362.1"/>
    <property type="molecule type" value="Genomic_DNA"/>
</dbReference>
<evidence type="ECO:0000313" key="3">
    <source>
        <dbReference type="Proteomes" id="UP000276215"/>
    </source>
</evidence>
<reference evidence="2 3" key="1">
    <citation type="journal article" date="2018" name="Nat. Ecol. Evol.">
        <title>Pezizomycetes genomes reveal the molecular basis of ectomycorrhizal truffle lifestyle.</title>
        <authorList>
            <person name="Murat C."/>
            <person name="Payen T."/>
            <person name="Noel B."/>
            <person name="Kuo A."/>
            <person name="Morin E."/>
            <person name="Chen J."/>
            <person name="Kohler A."/>
            <person name="Krizsan K."/>
            <person name="Balestrini R."/>
            <person name="Da Silva C."/>
            <person name="Montanini B."/>
            <person name="Hainaut M."/>
            <person name="Levati E."/>
            <person name="Barry K.W."/>
            <person name="Belfiori B."/>
            <person name="Cichocki N."/>
            <person name="Clum A."/>
            <person name="Dockter R.B."/>
            <person name="Fauchery L."/>
            <person name="Guy J."/>
            <person name="Iotti M."/>
            <person name="Le Tacon F."/>
            <person name="Lindquist E.A."/>
            <person name="Lipzen A."/>
            <person name="Malagnac F."/>
            <person name="Mello A."/>
            <person name="Molinier V."/>
            <person name="Miyauchi S."/>
            <person name="Poulain J."/>
            <person name="Riccioni C."/>
            <person name="Rubini A."/>
            <person name="Sitrit Y."/>
            <person name="Splivallo R."/>
            <person name="Traeger S."/>
            <person name="Wang M."/>
            <person name="Zifcakova L."/>
            <person name="Wipf D."/>
            <person name="Zambonelli A."/>
            <person name="Paolocci F."/>
            <person name="Nowrousian M."/>
            <person name="Ottonello S."/>
            <person name="Baldrian P."/>
            <person name="Spatafora J.W."/>
            <person name="Henrissat B."/>
            <person name="Nagy L.G."/>
            <person name="Aury J.M."/>
            <person name="Wincker P."/>
            <person name="Grigoriev I.V."/>
            <person name="Bonfante P."/>
            <person name="Martin F.M."/>
        </authorList>
    </citation>
    <scope>NUCLEOTIDE SEQUENCE [LARGE SCALE GENOMIC DNA]</scope>
    <source>
        <strain evidence="2 3">120613-1</strain>
    </source>
</reference>
<gene>
    <name evidence="2" type="ORF">L873DRAFT_1814519</name>
</gene>
<dbReference type="AlphaFoldDB" id="A0A3N4J7U8"/>
<feature type="compositionally biased region" description="Basic and acidic residues" evidence="1">
    <location>
        <begin position="159"/>
        <end position="169"/>
    </location>
</feature>
<keyword evidence="3" id="KW-1185">Reference proteome</keyword>
<sequence>MHPKSTTARSQGAEETLPEIHKKVAEALKELADLLCPGHPHTVSVRDLPPRVELPYYTLEIPCCGNDIAWEIDMFPNRYLKEIRRCKIIDAPNPPPDVKLLQPRLVWGKWCCNEIVEMIRDSKKDGIEGSWWLNEDMLKDNQPVDAVPGHKQGAAKGDAGVEKKASEIGKPECPTANLAACSAKVPEDSRQLPTTKSSVSER</sequence>